<feature type="binding site" description="covalent" evidence="8">
    <location>
        <position position="233"/>
    </location>
    <ligand>
        <name>heme c</name>
        <dbReference type="ChEBI" id="CHEBI:61717"/>
        <label>2</label>
    </ligand>
</feature>
<dbReference type="Gene3D" id="1.10.760.10">
    <property type="entry name" value="Cytochrome c-like domain"/>
    <property type="match status" value="2"/>
</dbReference>
<keyword evidence="3 9" id="KW-0479">Metal-binding</keyword>
<feature type="binding site" description="axial binding residue" evidence="9">
    <location>
        <position position="237"/>
    </location>
    <ligand>
        <name>heme c</name>
        <dbReference type="ChEBI" id="CHEBI:61717"/>
        <label>2</label>
    </ligand>
    <ligandPart>
        <name>Fe</name>
        <dbReference type="ChEBI" id="CHEBI:18248"/>
    </ligandPart>
</feature>
<dbReference type="GO" id="GO:0004130">
    <property type="term" value="F:cytochrome-c peroxidase activity"/>
    <property type="evidence" value="ECO:0007669"/>
    <property type="project" value="TreeGrafter"/>
</dbReference>
<feature type="domain" description="Cytochrome c" evidence="10">
    <location>
        <begin position="220"/>
        <end position="348"/>
    </location>
</feature>
<keyword evidence="2 8" id="KW-0349">Heme</keyword>
<dbReference type="InterPro" id="IPR036909">
    <property type="entry name" value="Cyt_c-like_dom_sf"/>
</dbReference>
<dbReference type="InterPro" id="IPR004852">
    <property type="entry name" value="Di-haem_cyt_c_peroxidsae"/>
</dbReference>
<evidence type="ECO:0000259" key="10">
    <source>
        <dbReference type="PROSITE" id="PS51007"/>
    </source>
</evidence>
<dbReference type="AlphaFoldDB" id="A0A1J7BQW1"/>
<feature type="binding site" description="covalent" evidence="8">
    <location>
        <position position="84"/>
    </location>
    <ligand>
        <name>heme c</name>
        <dbReference type="ChEBI" id="CHEBI:61717"/>
        <label>1</label>
    </ligand>
</feature>
<feature type="binding site" description="covalent" evidence="8">
    <location>
        <position position="236"/>
    </location>
    <ligand>
        <name>heme c</name>
        <dbReference type="ChEBI" id="CHEBI:61717"/>
        <label>2</label>
    </ligand>
</feature>
<keyword evidence="7 9" id="KW-0408">Iron</keyword>
<comment type="PTM">
    <text evidence="8">Binds 2 heme groups per subunit.</text>
</comment>
<dbReference type="Pfam" id="PF03150">
    <property type="entry name" value="CCP_MauG"/>
    <property type="match status" value="1"/>
</dbReference>
<evidence type="ECO:0000256" key="8">
    <source>
        <dbReference type="PIRSR" id="PIRSR000294-1"/>
    </source>
</evidence>
<protein>
    <submittedName>
        <fullName evidence="11">Cytochrome-c peroxidase</fullName>
    </submittedName>
</protein>
<evidence type="ECO:0000256" key="6">
    <source>
        <dbReference type="ARBA" id="ARBA00023002"/>
    </source>
</evidence>
<dbReference type="PANTHER" id="PTHR30600:SF10">
    <property type="entry name" value="BLL6722 PROTEIN"/>
    <property type="match status" value="1"/>
</dbReference>
<organism evidence="11 12">
    <name type="scientific">Flavobacterium johnsoniae</name>
    <name type="common">Cytophaga johnsonae</name>
    <dbReference type="NCBI Taxonomy" id="986"/>
    <lineage>
        <taxon>Bacteria</taxon>
        <taxon>Pseudomonadati</taxon>
        <taxon>Bacteroidota</taxon>
        <taxon>Flavobacteriia</taxon>
        <taxon>Flavobacteriales</taxon>
        <taxon>Flavobacteriaceae</taxon>
        <taxon>Flavobacterium</taxon>
    </lineage>
</organism>
<keyword evidence="5" id="KW-0574">Periplasm</keyword>
<evidence type="ECO:0000256" key="3">
    <source>
        <dbReference type="ARBA" id="ARBA00022723"/>
    </source>
</evidence>
<comment type="caution">
    <text evidence="11">The sequence shown here is derived from an EMBL/GenBank/DDBJ whole genome shotgun (WGS) entry which is preliminary data.</text>
</comment>
<keyword evidence="6" id="KW-0560">Oxidoreductase</keyword>
<sequence>MPIQSHYKKLTLLLVLVTAAIFIAATSAVPVYTDPYKLEYPDYFGNRISIPASNPTTRQGVYLGRMLFYETRLSSSKTISCASCHQQKLAFTDGKAFSAGIDRPTRRNAMSLANLLWVRNFFWDGRAKGLEAQAKVPLGDPHEMGNYLDRAVKELQKTKLYPGLFREAFGTPVVTADRIAMAIAQFERTLISANSNYDKYLRGQYKPTDHELSGMELFMNSADAGKNIRGASCAQCHGTPKMYMELFHNNGLDSVPKDLGREELTGMPNDRGRFRVVTLRNIALTAPYMHDGRFKNLQQVLDHYNEHIQPSRTLSLSLVNRPNDVGGKSLGLTAGEKSDIISFLNMLTDSTFTNNPKFSDPHLIQK</sequence>
<accession>A0A1J7BQW1</accession>
<evidence type="ECO:0000256" key="1">
    <source>
        <dbReference type="ARBA" id="ARBA00004418"/>
    </source>
</evidence>
<dbReference type="GO" id="GO:0020037">
    <property type="term" value="F:heme binding"/>
    <property type="evidence" value="ECO:0007669"/>
    <property type="project" value="InterPro"/>
</dbReference>
<dbReference type="Proteomes" id="UP000182826">
    <property type="component" value="Unassembled WGS sequence"/>
</dbReference>
<keyword evidence="4" id="KW-0732">Signal</keyword>
<evidence type="ECO:0000256" key="4">
    <source>
        <dbReference type="ARBA" id="ARBA00022729"/>
    </source>
</evidence>
<dbReference type="InterPro" id="IPR026259">
    <property type="entry name" value="MauG/Cytc_peroxidase"/>
</dbReference>
<dbReference type="InterPro" id="IPR009056">
    <property type="entry name" value="Cyt_c-like_dom"/>
</dbReference>
<evidence type="ECO:0000313" key="12">
    <source>
        <dbReference type="Proteomes" id="UP000182826"/>
    </source>
</evidence>
<dbReference type="GO" id="GO:0046872">
    <property type="term" value="F:metal ion binding"/>
    <property type="evidence" value="ECO:0007669"/>
    <property type="project" value="UniProtKB-KW"/>
</dbReference>
<feature type="binding site" description="covalent" evidence="8">
    <location>
        <position position="81"/>
    </location>
    <ligand>
        <name>heme c</name>
        <dbReference type="ChEBI" id="CHEBI:61717"/>
        <label>1</label>
    </ligand>
</feature>
<dbReference type="InterPro" id="IPR051395">
    <property type="entry name" value="Cytochrome_c_Peroxidase/MauG"/>
</dbReference>
<name>A0A1J7BQW1_FLAJO</name>
<evidence type="ECO:0000256" key="9">
    <source>
        <dbReference type="PIRSR" id="PIRSR000294-2"/>
    </source>
</evidence>
<evidence type="ECO:0000313" key="11">
    <source>
        <dbReference type="EMBL" id="OIV40957.1"/>
    </source>
</evidence>
<keyword evidence="11" id="KW-0575">Peroxidase</keyword>
<dbReference type="SUPFAM" id="SSF46626">
    <property type="entry name" value="Cytochrome c"/>
    <property type="match status" value="2"/>
</dbReference>
<gene>
    <name evidence="11" type="ORF">BKM63_17005</name>
</gene>
<keyword evidence="12" id="KW-1185">Reference proteome</keyword>
<evidence type="ECO:0000256" key="5">
    <source>
        <dbReference type="ARBA" id="ARBA00022764"/>
    </source>
</evidence>
<evidence type="ECO:0000256" key="7">
    <source>
        <dbReference type="ARBA" id="ARBA00023004"/>
    </source>
</evidence>
<feature type="binding site" description="axial binding residue" evidence="9">
    <location>
        <position position="85"/>
    </location>
    <ligand>
        <name>heme c</name>
        <dbReference type="ChEBI" id="CHEBI:61717"/>
        <label>1</label>
    </ligand>
    <ligandPart>
        <name>Fe</name>
        <dbReference type="ChEBI" id="CHEBI:18248"/>
    </ligandPart>
</feature>
<comment type="subcellular location">
    <subcellularLocation>
        <location evidence="1">Periplasm</location>
    </subcellularLocation>
</comment>
<reference evidence="11 12" key="1">
    <citation type="submission" date="2016-10" db="EMBL/GenBank/DDBJ databases">
        <title>Draft Genome Sequence of Rhizobacteria Flavobacterium johnsoniae CI04.</title>
        <authorList>
            <person name="Bravo J.I."/>
            <person name="Lozano G.L."/>
            <person name="Handelsman J."/>
        </authorList>
    </citation>
    <scope>NUCLEOTIDE SEQUENCE [LARGE SCALE GENOMIC DNA]</scope>
    <source>
        <strain evidence="11 12">CI04</strain>
    </source>
</reference>
<proteinExistence type="predicted"/>
<dbReference type="OrthoDB" id="9805202at2"/>
<evidence type="ECO:0000256" key="2">
    <source>
        <dbReference type="ARBA" id="ARBA00022617"/>
    </source>
</evidence>
<dbReference type="EMBL" id="MLFK01000009">
    <property type="protein sequence ID" value="OIV40957.1"/>
    <property type="molecule type" value="Genomic_DNA"/>
</dbReference>
<dbReference type="PROSITE" id="PS51007">
    <property type="entry name" value="CYTC"/>
    <property type="match status" value="1"/>
</dbReference>
<dbReference type="RefSeq" id="WP_071638153.1">
    <property type="nucleotide sequence ID" value="NZ_MLFK01000009.1"/>
</dbReference>
<dbReference type="GO" id="GO:0042597">
    <property type="term" value="C:periplasmic space"/>
    <property type="evidence" value="ECO:0007669"/>
    <property type="project" value="UniProtKB-SubCell"/>
</dbReference>
<dbReference type="PIRSF" id="PIRSF000294">
    <property type="entry name" value="Cytochrome-c_peroxidase"/>
    <property type="match status" value="1"/>
</dbReference>
<dbReference type="PANTHER" id="PTHR30600">
    <property type="entry name" value="CYTOCHROME C PEROXIDASE-RELATED"/>
    <property type="match status" value="1"/>
</dbReference>
<dbReference type="GO" id="GO:0009055">
    <property type="term" value="F:electron transfer activity"/>
    <property type="evidence" value="ECO:0007669"/>
    <property type="project" value="InterPro"/>
</dbReference>
<comment type="cofactor">
    <cofactor evidence="8">
        <name>heme</name>
        <dbReference type="ChEBI" id="CHEBI:30413"/>
    </cofactor>
    <text evidence="8">Binds 2 heme groups.</text>
</comment>